<keyword evidence="1" id="KW-1133">Transmembrane helix</keyword>
<dbReference type="Proteomes" id="UP000198224">
    <property type="component" value="Chromosome I"/>
</dbReference>
<accession>A0A1C4YKI7</accession>
<organism evidence="2 3">
    <name type="scientific">Micromonospora chokoriensis</name>
    <dbReference type="NCBI Taxonomy" id="356851"/>
    <lineage>
        <taxon>Bacteria</taxon>
        <taxon>Bacillati</taxon>
        <taxon>Actinomycetota</taxon>
        <taxon>Actinomycetes</taxon>
        <taxon>Micromonosporales</taxon>
        <taxon>Micromonosporaceae</taxon>
        <taxon>Micromonospora</taxon>
    </lineage>
</organism>
<keyword evidence="1" id="KW-0812">Transmembrane</keyword>
<feature type="transmembrane region" description="Helical" evidence="1">
    <location>
        <begin position="21"/>
        <end position="45"/>
    </location>
</feature>
<evidence type="ECO:0000313" key="3">
    <source>
        <dbReference type="Proteomes" id="UP000198224"/>
    </source>
</evidence>
<name>A0A1C4YKI7_9ACTN</name>
<reference evidence="3" key="1">
    <citation type="submission" date="2016-06" db="EMBL/GenBank/DDBJ databases">
        <authorList>
            <person name="Varghese N."/>
            <person name="Submissions Spin"/>
        </authorList>
    </citation>
    <scope>NUCLEOTIDE SEQUENCE [LARGE SCALE GENOMIC DNA]</scope>
    <source>
        <strain evidence="3">DSM 45160</strain>
    </source>
</reference>
<dbReference type="RefSeq" id="WP_088990023.1">
    <property type="nucleotide sequence ID" value="NZ_LT607409.1"/>
</dbReference>
<dbReference type="AlphaFoldDB" id="A0A1C4YKI7"/>
<keyword evidence="1" id="KW-0472">Membrane</keyword>
<sequence length="225" mass="23385">MARRTGRPSYLSEKPDDRRRRTVRITVAAGAIALVTALLGGLIGYQVGRPDATAATIASIQEADAKRDAQQIVELIETARSVRDQIAPVLAAVKEEKSAGRAPDAGRARTWQETMRKAAEPFADPPSGTTATNVARGGLRGAVQQASLAVDTYALAAGVPVAHQAALLDISTRQAAEAATVWSVAATQLDQISIDAGHGHQHVFLDTDPHEGALTPDGAAEGTGG</sequence>
<dbReference type="EMBL" id="LT607409">
    <property type="protein sequence ID" value="SCF21239.1"/>
    <property type="molecule type" value="Genomic_DNA"/>
</dbReference>
<evidence type="ECO:0000313" key="2">
    <source>
        <dbReference type="EMBL" id="SCF21239.1"/>
    </source>
</evidence>
<keyword evidence="3" id="KW-1185">Reference proteome</keyword>
<evidence type="ECO:0000256" key="1">
    <source>
        <dbReference type="SAM" id="Phobius"/>
    </source>
</evidence>
<proteinExistence type="predicted"/>
<gene>
    <name evidence="2" type="ORF">GA0070612_4888</name>
</gene>
<protein>
    <submittedName>
        <fullName evidence="2">Uncharacterized protein</fullName>
    </submittedName>
</protein>